<evidence type="ECO:0000313" key="2">
    <source>
        <dbReference type="EMBL" id="MDN3493789.1"/>
    </source>
</evidence>
<comment type="caution">
    <text evidence="2">The sequence shown here is derived from an EMBL/GenBank/DDBJ whole genome shotgun (WGS) entry which is preliminary data.</text>
</comment>
<accession>A0ABT7ZXP4</accession>
<gene>
    <name evidence="2" type="ORF">QMA06_13770</name>
</gene>
<dbReference type="RefSeq" id="WP_290207464.1">
    <property type="nucleotide sequence ID" value="NZ_JASDDK010000005.1"/>
</dbReference>
<keyword evidence="1" id="KW-0472">Membrane</keyword>
<keyword evidence="3" id="KW-1185">Reference proteome</keyword>
<proteinExistence type="predicted"/>
<organism evidence="2 3">
    <name type="scientific">Winogradskyella bathintestinalis</name>
    <dbReference type="NCBI Taxonomy" id="3035208"/>
    <lineage>
        <taxon>Bacteria</taxon>
        <taxon>Pseudomonadati</taxon>
        <taxon>Bacteroidota</taxon>
        <taxon>Flavobacteriia</taxon>
        <taxon>Flavobacteriales</taxon>
        <taxon>Flavobacteriaceae</taxon>
        <taxon>Winogradskyella</taxon>
    </lineage>
</organism>
<dbReference type="EMBL" id="JASDDK010000005">
    <property type="protein sequence ID" value="MDN3493789.1"/>
    <property type="molecule type" value="Genomic_DNA"/>
</dbReference>
<evidence type="ECO:0000256" key="1">
    <source>
        <dbReference type="SAM" id="Phobius"/>
    </source>
</evidence>
<feature type="transmembrane region" description="Helical" evidence="1">
    <location>
        <begin position="33"/>
        <end position="50"/>
    </location>
</feature>
<dbReference type="Proteomes" id="UP001231197">
    <property type="component" value="Unassembled WGS sequence"/>
</dbReference>
<keyword evidence="1" id="KW-0812">Transmembrane</keyword>
<evidence type="ECO:0000313" key="3">
    <source>
        <dbReference type="Proteomes" id="UP001231197"/>
    </source>
</evidence>
<reference evidence="2 3" key="1">
    <citation type="journal article" date="2023" name="Int. J. Syst. Evol. Microbiol.">
        <title>Winogradskyella bathintestinalis sp. nov., isolated from the intestine of the deep-sea loosejaw dragonfish, Malacosteus niger.</title>
        <authorList>
            <person name="Uniacke-Lowe S."/>
            <person name="Johnson C.N."/>
            <person name="Stanton C."/>
            <person name="Hill C."/>
            <person name="Ross P."/>
        </authorList>
    </citation>
    <scope>NUCLEOTIDE SEQUENCE [LARGE SCALE GENOMIC DNA]</scope>
    <source>
        <strain evidence="2 3">APC 3343</strain>
    </source>
</reference>
<name>A0ABT7ZXP4_9FLAO</name>
<keyword evidence="1" id="KW-1133">Transmembrane helix</keyword>
<sequence>MINTYNYLRIQVPGGTPNPGESQPLDFSDPFEVIVFIILPILLFILYFVWRKSNKRNDK</sequence>
<protein>
    <submittedName>
        <fullName evidence="2">Adenylosuccinate synthetase</fullName>
    </submittedName>
</protein>